<organism evidence="1 2">
    <name type="scientific">Sumerlaea chitinivorans</name>
    <dbReference type="NCBI Taxonomy" id="2250252"/>
    <lineage>
        <taxon>Bacteria</taxon>
        <taxon>Candidatus Sumerlaeota</taxon>
        <taxon>Candidatus Sumerlaeia</taxon>
        <taxon>Candidatus Sumerlaeales</taxon>
        <taxon>Candidatus Sumerlaeaceae</taxon>
        <taxon>Candidatus Sumerlaea</taxon>
    </lineage>
</organism>
<name>A0A2Z4Y2A6_SUMC1</name>
<accession>A0A2Z4Y2A6</accession>
<dbReference type="AlphaFoldDB" id="A0A2Z4Y2A6"/>
<gene>
    <name evidence="1" type="ORF">BRCON_0269</name>
</gene>
<evidence type="ECO:0000313" key="2">
    <source>
        <dbReference type="Proteomes" id="UP000262583"/>
    </source>
</evidence>
<sequence length="63" mass="7035">MVLEYLLRHSRARVQGFAFQINGNNDPFIPLAIEFGQAVGQAELVAKLPQKPHTLRDECSDSP</sequence>
<dbReference type="Proteomes" id="UP000262583">
    <property type="component" value="Chromosome"/>
</dbReference>
<protein>
    <submittedName>
        <fullName evidence="1">Uncharacterized protein</fullName>
    </submittedName>
</protein>
<dbReference type="EMBL" id="CP030759">
    <property type="protein sequence ID" value="AXA35046.1"/>
    <property type="molecule type" value="Genomic_DNA"/>
</dbReference>
<proteinExistence type="predicted"/>
<evidence type="ECO:0000313" key="1">
    <source>
        <dbReference type="EMBL" id="AXA35046.1"/>
    </source>
</evidence>
<dbReference type="KEGG" id="schv:BRCON_0269"/>
<reference evidence="1 2" key="1">
    <citation type="submission" date="2018-05" db="EMBL/GenBank/DDBJ databases">
        <title>A metagenomic window into the 2 km-deep terrestrial subsurface aquifer revealed taxonomically and functionally diverse microbial community comprising novel uncultured bacterial lineages.</title>
        <authorList>
            <person name="Kadnikov V.V."/>
            <person name="Mardanov A.V."/>
            <person name="Beletsky A.V."/>
            <person name="Banks D."/>
            <person name="Pimenov N.V."/>
            <person name="Frank Y.A."/>
            <person name="Karnachuk O.V."/>
            <person name="Ravin N.V."/>
        </authorList>
    </citation>
    <scope>NUCLEOTIDE SEQUENCE [LARGE SCALE GENOMIC DNA]</scope>
    <source>
        <strain evidence="1">BY</strain>
    </source>
</reference>